<comment type="caution">
    <text evidence="3">The sequence shown here is derived from an EMBL/GenBank/DDBJ whole genome shotgun (WGS) entry which is preliminary data.</text>
</comment>
<keyword evidence="2" id="KW-0732">Signal</keyword>
<evidence type="ECO:0000313" key="3">
    <source>
        <dbReference type="EMBL" id="KAK8068260.1"/>
    </source>
</evidence>
<dbReference type="Proteomes" id="UP001446871">
    <property type="component" value="Unassembled WGS sequence"/>
</dbReference>
<dbReference type="EMBL" id="JAQQWM010000004">
    <property type="protein sequence ID" value="KAK8068260.1"/>
    <property type="molecule type" value="Genomic_DNA"/>
</dbReference>
<feature type="chain" id="PRO_5046812261" evidence="2">
    <location>
        <begin position="21"/>
        <end position="172"/>
    </location>
</feature>
<gene>
    <name evidence="3" type="ORF">PG996_007372</name>
</gene>
<sequence length="172" mass="17728">MHILTSSAVSGLFLSSVALSAIIAPPLPALQTRATAFKEAPTAPEPTPRPPATTTTTPDDNEDDPCYPDPFCDPAWPMGSVSVVTDTAAGVCTPVLSIRFFSHVCGRTTWTTSTTITSTADCGTCAIGTLAPLSHTFYVPHCPLGGGGHHTVVTAVEPSTETDWACAATATP</sequence>
<evidence type="ECO:0000313" key="4">
    <source>
        <dbReference type="Proteomes" id="UP001446871"/>
    </source>
</evidence>
<feature type="signal peptide" evidence="2">
    <location>
        <begin position="1"/>
        <end position="20"/>
    </location>
</feature>
<evidence type="ECO:0000256" key="2">
    <source>
        <dbReference type="SAM" id="SignalP"/>
    </source>
</evidence>
<evidence type="ECO:0000256" key="1">
    <source>
        <dbReference type="SAM" id="MobiDB-lite"/>
    </source>
</evidence>
<feature type="region of interest" description="Disordered" evidence="1">
    <location>
        <begin position="38"/>
        <end position="68"/>
    </location>
</feature>
<keyword evidence="4" id="KW-1185">Reference proteome</keyword>
<organism evidence="3 4">
    <name type="scientific">Apiospora saccharicola</name>
    <dbReference type="NCBI Taxonomy" id="335842"/>
    <lineage>
        <taxon>Eukaryota</taxon>
        <taxon>Fungi</taxon>
        <taxon>Dikarya</taxon>
        <taxon>Ascomycota</taxon>
        <taxon>Pezizomycotina</taxon>
        <taxon>Sordariomycetes</taxon>
        <taxon>Xylariomycetidae</taxon>
        <taxon>Amphisphaeriales</taxon>
        <taxon>Apiosporaceae</taxon>
        <taxon>Apiospora</taxon>
    </lineage>
</organism>
<reference evidence="3 4" key="1">
    <citation type="submission" date="2023-01" db="EMBL/GenBank/DDBJ databases">
        <title>Analysis of 21 Apiospora genomes using comparative genomics revels a genus with tremendous synthesis potential of carbohydrate active enzymes and secondary metabolites.</title>
        <authorList>
            <person name="Sorensen T."/>
        </authorList>
    </citation>
    <scope>NUCLEOTIDE SEQUENCE [LARGE SCALE GENOMIC DNA]</scope>
    <source>
        <strain evidence="3 4">CBS 83171</strain>
    </source>
</reference>
<protein>
    <submittedName>
        <fullName evidence="3">Uncharacterized protein</fullName>
    </submittedName>
</protein>
<name>A0ABR1VAM3_9PEZI</name>
<proteinExistence type="predicted"/>
<accession>A0ABR1VAM3</accession>